<evidence type="ECO:0000313" key="2">
    <source>
        <dbReference type="Proteomes" id="UP000094578"/>
    </source>
</evidence>
<accession>A0A1E3KX28</accession>
<evidence type="ECO:0000313" key="1">
    <source>
        <dbReference type="EMBL" id="ODP26014.1"/>
    </source>
</evidence>
<dbReference type="Proteomes" id="UP000094578">
    <property type="component" value="Unassembled WGS sequence"/>
</dbReference>
<dbReference type="EMBL" id="MDER01000102">
    <property type="protein sequence ID" value="ODP26014.1"/>
    <property type="molecule type" value="Genomic_DNA"/>
</dbReference>
<protein>
    <submittedName>
        <fullName evidence="1">Uncharacterized protein</fullName>
    </submittedName>
</protein>
<dbReference type="RefSeq" id="WP_069329947.1">
    <property type="nucleotide sequence ID" value="NZ_MDER01000102.1"/>
</dbReference>
<name>A0A1E3KX28_9BACL</name>
<reference evidence="1 2" key="1">
    <citation type="submission" date="2016-08" db="EMBL/GenBank/DDBJ databases">
        <title>Genome sequencing of Paenibacillus sp. TI45-13ar, isolated from Korean traditional nuruk.</title>
        <authorList>
            <person name="Kim S.-J."/>
        </authorList>
    </citation>
    <scope>NUCLEOTIDE SEQUENCE [LARGE SCALE GENOMIC DNA]</scope>
    <source>
        <strain evidence="1 2">TI45-13ar</strain>
    </source>
</reference>
<dbReference type="AlphaFoldDB" id="A0A1E3KX28"/>
<keyword evidence="2" id="KW-1185">Reference proteome</keyword>
<gene>
    <name evidence="1" type="ORF">PTI45_04650</name>
</gene>
<proteinExistence type="predicted"/>
<sequence length="220" mass="25292">MNELEEKISELFDGMYTRLSVETSNDKNKQPKWAGNVTLTTGYNLSILVSDCTIEFSETGTTRSNNWVIRLEVDINQDMIKEKRETIIHKKINELFDSFFPNLKIAVLKENILEGRVWNGDLLDGIESYVKELNQPFPIQVDRKILNLSSDIETIIESKNLPPITHNPFYFIDLIFKTDEYSCILTLPYSDPLNDKVVAIVVSTLDDMIATFSELKCVMQ</sequence>
<organism evidence="1 2">
    <name type="scientific">Paenibacillus nuruki</name>
    <dbReference type="NCBI Taxonomy" id="1886670"/>
    <lineage>
        <taxon>Bacteria</taxon>
        <taxon>Bacillati</taxon>
        <taxon>Bacillota</taxon>
        <taxon>Bacilli</taxon>
        <taxon>Bacillales</taxon>
        <taxon>Paenibacillaceae</taxon>
        <taxon>Paenibacillus</taxon>
    </lineage>
</organism>
<comment type="caution">
    <text evidence="1">The sequence shown here is derived from an EMBL/GenBank/DDBJ whole genome shotgun (WGS) entry which is preliminary data.</text>
</comment>